<feature type="compositionally biased region" description="Basic and acidic residues" evidence="2">
    <location>
        <begin position="397"/>
        <end position="414"/>
    </location>
</feature>
<feature type="chain" id="PRO_5012122217" evidence="3">
    <location>
        <begin position="22"/>
        <end position="414"/>
    </location>
</feature>
<keyword evidence="1" id="KW-0175">Coiled coil</keyword>
<evidence type="ECO:0000256" key="2">
    <source>
        <dbReference type="SAM" id="MobiDB-lite"/>
    </source>
</evidence>
<sequence>MARWFLVSFLVLAVLLALVSAKSSSKHHKKHDKQREEVQRREEEQQHGGKKADKFRVARQQESSRNKKHSHKAFKVFAERDLFEDTKQQQQQQQKMKDLRRRIQLDLDRRSKLDLDLDLDQADITISAPRQSRTRQDRKEAVYRVDLEDVAHREANKRFRITHDDDDVTQRASCDKKAKLQELEQKERLDELELAVERLSRSNVKAKLELEDLKQKKENEKIKKDILSSRRRSDLDLADFTISHPRRRTHQDRSETVYRVDLEDSACRGANKCFRTTRADDDAMFTRQAASRSTKDSEMQKELEHLERTMKRLNHLERMLERLDDLEMTLERLDCKKAGHHNVTLVKAQRVKHAKKDSDDQDKEEEKAARRAEEDEERFRHREEQQQKFHPYSLKFEPLHHDTETASAMRRQEL</sequence>
<name>A0A1W0X4C8_HYPEX</name>
<proteinExistence type="predicted"/>
<feature type="region of interest" description="Disordered" evidence="2">
    <location>
        <begin position="346"/>
        <end position="414"/>
    </location>
</feature>
<feature type="compositionally biased region" description="Basic and acidic residues" evidence="2">
    <location>
        <begin position="364"/>
        <end position="387"/>
    </location>
</feature>
<protein>
    <submittedName>
        <fullName evidence="4">Uncharacterized protein</fullName>
    </submittedName>
</protein>
<evidence type="ECO:0000313" key="5">
    <source>
        <dbReference type="Proteomes" id="UP000192578"/>
    </source>
</evidence>
<keyword evidence="3" id="KW-0732">Signal</keyword>
<dbReference type="Proteomes" id="UP000192578">
    <property type="component" value="Unassembled WGS sequence"/>
</dbReference>
<feature type="coiled-coil region" evidence="1">
    <location>
        <begin position="182"/>
        <end position="230"/>
    </location>
</feature>
<feature type="region of interest" description="Disordered" evidence="2">
    <location>
        <begin position="23"/>
        <end position="71"/>
    </location>
</feature>
<dbReference type="EMBL" id="MTYJ01000017">
    <property type="protein sequence ID" value="OQV22397.1"/>
    <property type="molecule type" value="Genomic_DNA"/>
</dbReference>
<dbReference type="AlphaFoldDB" id="A0A1W0X4C8"/>
<evidence type="ECO:0000256" key="3">
    <source>
        <dbReference type="SAM" id="SignalP"/>
    </source>
</evidence>
<comment type="caution">
    <text evidence="4">The sequence shown here is derived from an EMBL/GenBank/DDBJ whole genome shotgun (WGS) entry which is preliminary data.</text>
</comment>
<accession>A0A1W0X4C8</accession>
<keyword evidence="5" id="KW-1185">Reference proteome</keyword>
<gene>
    <name evidence="4" type="ORF">BV898_03573</name>
</gene>
<feature type="coiled-coil region" evidence="1">
    <location>
        <begin position="296"/>
        <end position="336"/>
    </location>
</feature>
<reference evidence="5" key="1">
    <citation type="submission" date="2017-01" db="EMBL/GenBank/DDBJ databases">
        <title>Comparative genomics of anhydrobiosis in the tardigrade Hypsibius dujardini.</title>
        <authorList>
            <person name="Yoshida Y."/>
            <person name="Koutsovoulos G."/>
            <person name="Laetsch D."/>
            <person name="Stevens L."/>
            <person name="Kumar S."/>
            <person name="Horikawa D."/>
            <person name="Ishino K."/>
            <person name="Komine S."/>
            <person name="Tomita M."/>
            <person name="Blaxter M."/>
            <person name="Arakawa K."/>
        </authorList>
    </citation>
    <scope>NUCLEOTIDE SEQUENCE [LARGE SCALE GENOMIC DNA]</scope>
    <source>
        <strain evidence="5">Z151</strain>
    </source>
</reference>
<evidence type="ECO:0000256" key="1">
    <source>
        <dbReference type="SAM" id="Coils"/>
    </source>
</evidence>
<organism evidence="4 5">
    <name type="scientific">Hypsibius exemplaris</name>
    <name type="common">Freshwater tardigrade</name>
    <dbReference type="NCBI Taxonomy" id="2072580"/>
    <lineage>
        <taxon>Eukaryota</taxon>
        <taxon>Metazoa</taxon>
        <taxon>Ecdysozoa</taxon>
        <taxon>Tardigrada</taxon>
        <taxon>Eutardigrada</taxon>
        <taxon>Parachela</taxon>
        <taxon>Hypsibioidea</taxon>
        <taxon>Hypsibiidae</taxon>
        <taxon>Hypsibius</taxon>
    </lineage>
</organism>
<evidence type="ECO:0000313" key="4">
    <source>
        <dbReference type="EMBL" id="OQV22397.1"/>
    </source>
</evidence>
<feature type="signal peptide" evidence="3">
    <location>
        <begin position="1"/>
        <end position="21"/>
    </location>
</feature>
<feature type="compositionally biased region" description="Basic and acidic residues" evidence="2">
    <location>
        <begin position="33"/>
        <end position="56"/>
    </location>
</feature>